<keyword evidence="4" id="KW-1185">Reference proteome</keyword>
<gene>
    <name evidence="2" type="ORF">C1SCF055_LOCUS10692</name>
</gene>
<evidence type="ECO:0000313" key="3">
    <source>
        <dbReference type="EMBL" id="CAL4770353.1"/>
    </source>
</evidence>
<feature type="compositionally biased region" description="Polar residues" evidence="1">
    <location>
        <begin position="30"/>
        <end position="40"/>
    </location>
</feature>
<evidence type="ECO:0000256" key="1">
    <source>
        <dbReference type="SAM" id="MobiDB-lite"/>
    </source>
</evidence>
<reference evidence="2" key="1">
    <citation type="submission" date="2022-10" db="EMBL/GenBank/DDBJ databases">
        <authorList>
            <person name="Chen Y."/>
            <person name="Dougan E. K."/>
            <person name="Chan C."/>
            <person name="Rhodes N."/>
            <person name="Thang M."/>
        </authorList>
    </citation>
    <scope>NUCLEOTIDE SEQUENCE</scope>
</reference>
<feature type="region of interest" description="Disordered" evidence="1">
    <location>
        <begin position="30"/>
        <end position="53"/>
    </location>
</feature>
<dbReference type="EMBL" id="CAMXCT010000769">
    <property type="protein sequence ID" value="CAI3983041.1"/>
    <property type="molecule type" value="Genomic_DNA"/>
</dbReference>
<sequence>MGCCVSKAHPVTPVNQVASKVTGNVSEAVATQSKASTALGSSEMDDAEGGEGETKVSTLEADTSDILVQDFHHDVDEKEPAFFSSCCV</sequence>
<dbReference type="EMBL" id="CAMXCT020000769">
    <property type="protein sequence ID" value="CAL1136416.1"/>
    <property type="molecule type" value="Genomic_DNA"/>
</dbReference>
<dbReference type="OrthoDB" id="447502at2759"/>
<protein>
    <submittedName>
        <fullName evidence="2">Uncharacterized protein</fullName>
    </submittedName>
</protein>
<evidence type="ECO:0000313" key="4">
    <source>
        <dbReference type="Proteomes" id="UP001152797"/>
    </source>
</evidence>
<accession>A0A9P1C0Y4</accession>
<dbReference type="EMBL" id="CAMXCT030000769">
    <property type="protein sequence ID" value="CAL4770353.1"/>
    <property type="molecule type" value="Genomic_DNA"/>
</dbReference>
<dbReference type="Proteomes" id="UP001152797">
    <property type="component" value="Unassembled WGS sequence"/>
</dbReference>
<organism evidence="2">
    <name type="scientific">Cladocopium goreaui</name>
    <dbReference type="NCBI Taxonomy" id="2562237"/>
    <lineage>
        <taxon>Eukaryota</taxon>
        <taxon>Sar</taxon>
        <taxon>Alveolata</taxon>
        <taxon>Dinophyceae</taxon>
        <taxon>Suessiales</taxon>
        <taxon>Symbiodiniaceae</taxon>
        <taxon>Cladocopium</taxon>
    </lineage>
</organism>
<reference evidence="3 4" key="2">
    <citation type="submission" date="2024-05" db="EMBL/GenBank/DDBJ databases">
        <authorList>
            <person name="Chen Y."/>
            <person name="Shah S."/>
            <person name="Dougan E. K."/>
            <person name="Thang M."/>
            <person name="Chan C."/>
        </authorList>
    </citation>
    <scope>NUCLEOTIDE SEQUENCE [LARGE SCALE GENOMIC DNA]</scope>
</reference>
<name>A0A9P1C0Y4_9DINO</name>
<comment type="caution">
    <text evidence="2">The sequence shown here is derived from an EMBL/GenBank/DDBJ whole genome shotgun (WGS) entry which is preliminary data.</text>
</comment>
<dbReference type="AlphaFoldDB" id="A0A9P1C0Y4"/>
<evidence type="ECO:0000313" key="2">
    <source>
        <dbReference type="EMBL" id="CAI3983041.1"/>
    </source>
</evidence>
<proteinExistence type="predicted"/>